<proteinExistence type="predicted"/>
<evidence type="ECO:0000313" key="2">
    <source>
        <dbReference type="Proteomes" id="UP000199513"/>
    </source>
</evidence>
<keyword evidence="2" id="KW-1185">Reference proteome</keyword>
<dbReference type="AlphaFoldDB" id="A0A1I2K901"/>
<dbReference type="InterPro" id="IPR050708">
    <property type="entry name" value="T6SS_VgrG/RHS"/>
</dbReference>
<reference evidence="1 2" key="1">
    <citation type="submission" date="2016-10" db="EMBL/GenBank/DDBJ databases">
        <authorList>
            <person name="de Groot N.N."/>
        </authorList>
    </citation>
    <scope>NUCLEOTIDE SEQUENCE [LARGE SCALE GENOMIC DNA]</scope>
    <source>
        <strain>GEY</strain>
        <strain evidence="2">DSM 9560</strain>
    </source>
</reference>
<evidence type="ECO:0000313" key="1">
    <source>
        <dbReference type="EMBL" id="SFF62670.1"/>
    </source>
</evidence>
<name>A0A1I2K901_9BACT</name>
<dbReference type="EMBL" id="FONY01000091">
    <property type="protein sequence ID" value="SFF62670.1"/>
    <property type="molecule type" value="Genomic_DNA"/>
</dbReference>
<dbReference type="NCBIfam" id="TIGR03696">
    <property type="entry name" value="Rhs_assc_core"/>
    <property type="match status" value="1"/>
</dbReference>
<accession>A0A1I2K901</accession>
<sequence length="210" mass="23948">MKGLDYTAPSPNVENKFTFNSKEKQTELGLHWHDYGARNYDAQIGRWHSIDPLADAMVNWSPYAYTYNNPVKFIDPTGMKPRYNWYTGQYYDTGTGERMEWEDVENHIANTGGIEKTYVPLSKERLEELGEKAGIGEKGKGDFNANLGNQFEKFAAESWGFAGKKKKEFYSDARSSMTGRKKNKVIPDSHGWVFVGDVSPFALLNPKNHK</sequence>
<feature type="non-terminal residue" evidence="1">
    <location>
        <position position="210"/>
    </location>
</feature>
<dbReference type="RefSeq" id="WP_143091077.1">
    <property type="nucleotide sequence ID" value="NZ_FONY01000091.1"/>
</dbReference>
<dbReference type="STRING" id="1003.SAMN04488541_10911"/>
<dbReference type="PANTHER" id="PTHR32305">
    <property type="match status" value="1"/>
</dbReference>
<dbReference type="PANTHER" id="PTHR32305:SF15">
    <property type="entry name" value="PROTEIN RHSA-RELATED"/>
    <property type="match status" value="1"/>
</dbReference>
<protein>
    <submittedName>
        <fullName evidence="1">RHS repeat-associated core domain-containing protein</fullName>
    </submittedName>
</protein>
<dbReference type="Gene3D" id="2.180.10.10">
    <property type="entry name" value="RHS repeat-associated core"/>
    <property type="match status" value="1"/>
</dbReference>
<dbReference type="OrthoDB" id="976756at2"/>
<organism evidence="1 2">
    <name type="scientific">Thermoflexibacter ruber</name>
    <dbReference type="NCBI Taxonomy" id="1003"/>
    <lineage>
        <taxon>Bacteria</taxon>
        <taxon>Pseudomonadati</taxon>
        <taxon>Bacteroidota</taxon>
        <taxon>Cytophagia</taxon>
        <taxon>Cytophagales</taxon>
        <taxon>Thermoflexibacteraceae</taxon>
        <taxon>Thermoflexibacter</taxon>
    </lineage>
</organism>
<dbReference type="InterPro" id="IPR022385">
    <property type="entry name" value="Rhs_assc_core"/>
</dbReference>
<dbReference type="Proteomes" id="UP000199513">
    <property type="component" value="Unassembled WGS sequence"/>
</dbReference>
<gene>
    <name evidence="1" type="ORF">SAMN04488541_10911</name>
</gene>